<proteinExistence type="inferred from homology"/>
<keyword evidence="4" id="KW-0843">Virulence</keyword>
<dbReference type="STRING" id="29524.SAMN02745171_00598"/>
<dbReference type="GO" id="GO:0006508">
    <property type="term" value="P:proteolysis"/>
    <property type="evidence" value="ECO:0007669"/>
    <property type="project" value="UniProtKB-KW"/>
</dbReference>
<evidence type="ECO:0008006" key="7">
    <source>
        <dbReference type="Google" id="ProtNLM"/>
    </source>
</evidence>
<dbReference type="Gene3D" id="2.60.40.10">
    <property type="entry name" value="Immunoglobulins"/>
    <property type="match status" value="1"/>
</dbReference>
<keyword evidence="2" id="KW-0645">Protease</keyword>
<name>A0A1T4M1U6_9PORP</name>
<protein>
    <recommendedName>
        <fullName evidence="7">PKD domain-containing protein</fullName>
    </recommendedName>
</protein>
<dbReference type="Proteomes" id="UP000190121">
    <property type="component" value="Unassembled WGS sequence"/>
</dbReference>
<dbReference type="InterPro" id="IPR013783">
    <property type="entry name" value="Ig-like_fold"/>
</dbReference>
<keyword evidence="6" id="KW-1185">Reference proteome</keyword>
<reference evidence="6" key="1">
    <citation type="submission" date="2017-02" db="EMBL/GenBank/DDBJ databases">
        <authorList>
            <person name="Varghese N."/>
            <person name="Submissions S."/>
        </authorList>
    </citation>
    <scope>NUCLEOTIDE SEQUENCE [LARGE SCALE GENOMIC DNA]</scope>
    <source>
        <strain evidence="6">ATCC 51356</strain>
    </source>
</reference>
<evidence type="ECO:0000256" key="3">
    <source>
        <dbReference type="ARBA" id="ARBA00022807"/>
    </source>
</evidence>
<evidence type="ECO:0000256" key="2">
    <source>
        <dbReference type="ARBA" id="ARBA00022670"/>
    </source>
</evidence>
<evidence type="ECO:0000256" key="1">
    <source>
        <dbReference type="ARBA" id="ARBA00006067"/>
    </source>
</evidence>
<sequence>MCFRYKNLTVKRYILLSFVSFWAGVSLLWGQSVNDFSIRVETTPSSCLQNGQVKIIVAKKAGAPTYTYRALYDLLNSKNISVTNTHTFVDNDVIGNLPPGVYKTRVKIENTENGSSIELPSVSATITSTYRVPSLKLVVERKSLNNYRPNGSTEPKPTGIISATVQGGNPPYTLTIVDGPDASLKGKSFNLVANQALFFYEIRKGTYTIKVSDQCGELPHQTIVMTNVSRDLPQNSFSDIPFSSSLEMSRDMQKNHCGWARLRYNSNNSSIPSADLLPYWRSGIDTLAKYYDYAWQTTTEKNKGTVRNYYSFFEQPPFQAPNHGSDKSTASVYYKFQDGITFQEIALKDQYWPLFFLRVKGSNEEMEGAKPSHYGYTAADLFVEPKEIIEDNPCEPYTLEVSTHSFRLMCYPIIVKVATADKKEEQTLTLDEQGVKQFPQKLDRGKTYILTTTDARGDVRRMTLRPISYTSAGYPLKDYCLGLSKDLFYAYTARYVSENSAYGFSKDWRGHKILFKSAPEGFIPIEGAIKVGEEYTIPQEDIFSKVSSIYLFAPKSQLTKTFYYTNLPSGTYVFEITDTCGKKHTIIKSNTFVPVPRYTADPTAFSPKREKSECGRIRIYPFANGYEGLLKKDGVSTEPFFKVTKLPSNITFKDVRTNVPADYVWSSNRIFSSKYPAQGLNNPAEIYLDFPEAEGNVEMQLLTGSSYDNYRVDKGVIDNLVCMPTVEFSLQNLPLTYDRDTYIGYSCPSGTSGEIHITPINNVGDATVDLYEMDGTHLGKQTVRKGAVAKFNLKGTLEKRIATQYRAIIKDLQCQNTSDEVLIVYSLSSPSVIRSKGQQRKFCEGERIELEIVNLGDLVYQWRLPDGSTVNGRSLVVDNATFAHSGTYTMSIGAVVCDGHQTTVEIPFFVSVAPKELWWREDAVDADWHNPNNWALKSGTPISAVPAPCTDVHLPAYVIKAFPDLSGGVTSRELLGSPQCNDIYFHYGSQLGAPQELTYHKAYVDYNFGRMNSGTITAYEEPGHKKADSKLLARDRWYMVSTPLRNTVSGDFGLAGYPKTYQRYISEGTTASLTDISFNDPFPSLVESLNTAQYHGALALKVAGWQAGTVGYDDHKNLNTIEGIIRLPFFELPYKQGGYPLHSFDAITRKSTFRYYNEENLKPMALTDEFSRGSGIYPYRFVYETYNSTQPEASTIGTINVGGSIISGYTMPLGTLASNQYFMLGNPFMTPIDFDKLLQANSTLLHPYYYLFENNTWKVYSRETSLVSNHSKEIAPLQAVVLRIKNNSATSALLFPTSGENNVLLPPWRTAQGGTPINVRSHRQEEIASPSPILMVRVENAQKESSEVFLGWSPEGDTAPALTNKEYPSAPTLFIVEPSTRESSAICYPKRNVGVLDMGVHAELGGEMTLSFENIDRSLYEELILEDKETQQRQNLLQESTYRFMYKPSMANQRFRLLLRRYGVENEILPTEEEFSLQLRAHRGVLLLSTTHPLQTISLYDMSGEQVYSYNNMERGVLQHEISVEKLLNRVIVVEVRSVTGEREVRKLQL</sequence>
<accession>A0A1T4M1U6</accession>
<keyword evidence="3" id="KW-0378">Hydrolase</keyword>
<organism evidence="5 6">
    <name type="scientific">Porphyromonas circumdentaria</name>
    <dbReference type="NCBI Taxonomy" id="29524"/>
    <lineage>
        <taxon>Bacteria</taxon>
        <taxon>Pseudomonadati</taxon>
        <taxon>Bacteroidota</taxon>
        <taxon>Bacteroidia</taxon>
        <taxon>Bacteroidales</taxon>
        <taxon>Porphyromonadaceae</taxon>
        <taxon>Porphyromonas</taxon>
    </lineage>
</organism>
<evidence type="ECO:0000313" key="5">
    <source>
        <dbReference type="EMBL" id="SJZ60933.1"/>
    </source>
</evidence>
<dbReference type="EMBL" id="FUXE01000005">
    <property type="protein sequence ID" value="SJZ60933.1"/>
    <property type="molecule type" value="Genomic_DNA"/>
</dbReference>
<dbReference type="GO" id="GO:0008234">
    <property type="term" value="F:cysteine-type peptidase activity"/>
    <property type="evidence" value="ECO:0007669"/>
    <property type="project" value="UniProtKB-KW"/>
</dbReference>
<gene>
    <name evidence="5" type="ORF">SAMN02745171_00598</name>
</gene>
<keyword evidence="3" id="KW-0788">Thiol protease</keyword>
<comment type="similarity">
    <text evidence="1">Belongs to the peptidase C25 family.</text>
</comment>
<evidence type="ECO:0000313" key="6">
    <source>
        <dbReference type="Proteomes" id="UP000190121"/>
    </source>
</evidence>
<evidence type="ECO:0000256" key="4">
    <source>
        <dbReference type="ARBA" id="ARBA00023026"/>
    </source>
</evidence>